<proteinExistence type="predicted"/>
<keyword evidence="3" id="KW-1185">Reference proteome</keyword>
<evidence type="ECO:0000313" key="3">
    <source>
        <dbReference type="Proteomes" id="UP000325081"/>
    </source>
</evidence>
<reference evidence="3" key="1">
    <citation type="journal article" date="2019" name="Curr. Biol.">
        <title>Genome Sequence of Striga asiatica Provides Insight into the Evolution of Plant Parasitism.</title>
        <authorList>
            <person name="Yoshida S."/>
            <person name="Kim S."/>
            <person name="Wafula E.K."/>
            <person name="Tanskanen J."/>
            <person name="Kim Y.M."/>
            <person name="Honaas L."/>
            <person name="Yang Z."/>
            <person name="Spallek T."/>
            <person name="Conn C.E."/>
            <person name="Ichihashi Y."/>
            <person name="Cheong K."/>
            <person name="Cui S."/>
            <person name="Der J.P."/>
            <person name="Gundlach H."/>
            <person name="Jiao Y."/>
            <person name="Hori C."/>
            <person name="Ishida J.K."/>
            <person name="Kasahara H."/>
            <person name="Kiba T."/>
            <person name="Kim M.S."/>
            <person name="Koo N."/>
            <person name="Laohavisit A."/>
            <person name="Lee Y.H."/>
            <person name="Lumba S."/>
            <person name="McCourt P."/>
            <person name="Mortimer J.C."/>
            <person name="Mutuku J.M."/>
            <person name="Nomura T."/>
            <person name="Sasaki-Sekimoto Y."/>
            <person name="Seto Y."/>
            <person name="Wang Y."/>
            <person name="Wakatake T."/>
            <person name="Sakakibara H."/>
            <person name="Demura T."/>
            <person name="Yamaguchi S."/>
            <person name="Yoneyama K."/>
            <person name="Manabe R.I."/>
            <person name="Nelson D.C."/>
            <person name="Schulman A.H."/>
            <person name="Timko M.P."/>
            <person name="dePamphilis C.W."/>
            <person name="Choi D."/>
            <person name="Shirasu K."/>
        </authorList>
    </citation>
    <scope>NUCLEOTIDE SEQUENCE [LARGE SCALE GENOMIC DNA]</scope>
    <source>
        <strain evidence="3">cv. UVA1</strain>
    </source>
</reference>
<evidence type="ECO:0000313" key="2">
    <source>
        <dbReference type="EMBL" id="GER40450.1"/>
    </source>
</evidence>
<feature type="compositionally biased region" description="Basic and acidic residues" evidence="1">
    <location>
        <begin position="63"/>
        <end position="72"/>
    </location>
</feature>
<accession>A0A5A7Q5F6</accession>
<organism evidence="2 3">
    <name type="scientific">Striga asiatica</name>
    <name type="common">Asiatic witchweed</name>
    <name type="synonym">Buchnera asiatica</name>
    <dbReference type="NCBI Taxonomy" id="4170"/>
    <lineage>
        <taxon>Eukaryota</taxon>
        <taxon>Viridiplantae</taxon>
        <taxon>Streptophyta</taxon>
        <taxon>Embryophyta</taxon>
        <taxon>Tracheophyta</taxon>
        <taxon>Spermatophyta</taxon>
        <taxon>Magnoliopsida</taxon>
        <taxon>eudicotyledons</taxon>
        <taxon>Gunneridae</taxon>
        <taxon>Pentapetalae</taxon>
        <taxon>asterids</taxon>
        <taxon>lamiids</taxon>
        <taxon>Lamiales</taxon>
        <taxon>Orobanchaceae</taxon>
        <taxon>Buchnereae</taxon>
        <taxon>Striga</taxon>
    </lineage>
</organism>
<sequence>MIVFENIMIMNEKGVSTLLNNIHEIKGEPSTEPQFLKASQIVRSPHIRSSPAPQQTGILPCLHKGDSSPAGDKRLSMAEIEVETVTVAEVNCQRVVWAGGRGRRSR</sequence>
<protein>
    <submittedName>
        <fullName evidence="2">Polyketide cyclase/dehydrase and lipid transportsuperfamily protein</fullName>
    </submittedName>
</protein>
<feature type="region of interest" description="Disordered" evidence="1">
    <location>
        <begin position="47"/>
        <end position="72"/>
    </location>
</feature>
<gene>
    <name evidence="2" type="ORF">STAS_17122</name>
</gene>
<dbReference type="AlphaFoldDB" id="A0A5A7Q5F6"/>
<name>A0A5A7Q5F6_STRAF</name>
<dbReference type="Proteomes" id="UP000325081">
    <property type="component" value="Unassembled WGS sequence"/>
</dbReference>
<evidence type="ECO:0000256" key="1">
    <source>
        <dbReference type="SAM" id="MobiDB-lite"/>
    </source>
</evidence>
<comment type="caution">
    <text evidence="2">The sequence shown here is derived from an EMBL/GenBank/DDBJ whole genome shotgun (WGS) entry which is preliminary data.</text>
</comment>
<dbReference type="EMBL" id="BKCP01005883">
    <property type="protein sequence ID" value="GER40450.1"/>
    <property type="molecule type" value="Genomic_DNA"/>
</dbReference>